<dbReference type="AlphaFoldDB" id="A0A381XIR1"/>
<dbReference type="EMBL" id="UINC01015167">
    <property type="protein sequence ID" value="SVA64067.1"/>
    <property type="molecule type" value="Genomic_DNA"/>
</dbReference>
<dbReference type="PIRSF" id="PIRSF000388">
    <property type="entry name" value="Pantoate_hydroxy_MeTrfase"/>
    <property type="match status" value="1"/>
</dbReference>
<dbReference type="InterPro" id="IPR040442">
    <property type="entry name" value="Pyrv_kinase-like_dom_sf"/>
</dbReference>
<protein>
    <recommendedName>
        <fullName evidence="2">3-methyl-2-oxobutanoate hydroxymethyltransferase</fullName>
        <ecNumber evidence="2">2.1.2.11</ecNumber>
    </recommendedName>
</protein>
<dbReference type="InterPro" id="IPR003700">
    <property type="entry name" value="Pantoate_hydroxy_MeTrfase"/>
</dbReference>
<dbReference type="GO" id="GO:0003864">
    <property type="term" value="F:3-methyl-2-oxobutanoate hydroxymethyltransferase activity"/>
    <property type="evidence" value="ECO:0007669"/>
    <property type="project" value="UniProtKB-EC"/>
</dbReference>
<dbReference type="SUPFAM" id="SSF51621">
    <property type="entry name" value="Phosphoenolpyruvate/pyruvate domain"/>
    <property type="match status" value="1"/>
</dbReference>
<dbReference type="GO" id="GO:0000287">
    <property type="term" value="F:magnesium ion binding"/>
    <property type="evidence" value="ECO:0007669"/>
    <property type="project" value="TreeGrafter"/>
</dbReference>
<dbReference type="CDD" id="cd06557">
    <property type="entry name" value="KPHMT-like"/>
    <property type="match status" value="1"/>
</dbReference>
<dbReference type="Pfam" id="PF02548">
    <property type="entry name" value="Pantoate_transf"/>
    <property type="match status" value="1"/>
</dbReference>
<sequence>MSETRETPQTILQRKGREPIAALTAYDFPMAKLLDDAGVPLLLVGDSLGMVVLGYPDTTLVTLDEMEHHVRAVARARPRGLVAADLPFETYETPAQAVESAKRLVDAGAEAVKAEGGQAILPQLEAIHAVGIPFLGHLGMLPQHVLEEGGYRIKGREEAQREALLADARALGQAGAFGIVLELVTPTVAAEITRLVDIPTIGIGSGENCDGQILVTTDLLGTSPDFIPKHAQPDELLRDRMIGIIRGWRGKLPRPRATHE</sequence>
<dbReference type="GO" id="GO:0015940">
    <property type="term" value="P:pantothenate biosynthetic process"/>
    <property type="evidence" value="ECO:0007669"/>
    <property type="project" value="InterPro"/>
</dbReference>
<dbReference type="Gene3D" id="3.20.20.60">
    <property type="entry name" value="Phosphoenolpyruvate-binding domains"/>
    <property type="match status" value="1"/>
</dbReference>
<proteinExistence type="inferred from homology"/>
<dbReference type="NCBIfam" id="TIGR00222">
    <property type="entry name" value="panB"/>
    <property type="match status" value="1"/>
</dbReference>
<evidence type="ECO:0000256" key="1">
    <source>
        <dbReference type="ARBA" id="ARBA00008676"/>
    </source>
</evidence>
<evidence type="ECO:0000256" key="2">
    <source>
        <dbReference type="ARBA" id="ARBA00012618"/>
    </source>
</evidence>
<dbReference type="NCBIfam" id="NF001452">
    <property type="entry name" value="PRK00311.1"/>
    <property type="match status" value="1"/>
</dbReference>
<dbReference type="PANTHER" id="PTHR20881">
    <property type="entry name" value="3-METHYL-2-OXOBUTANOATE HYDROXYMETHYLTRANSFERASE"/>
    <property type="match status" value="1"/>
</dbReference>
<comment type="similarity">
    <text evidence="1">Belongs to the PanB family.</text>
</comment>
<dbReference type="InterPro" id="IPR015813">
    <property type="entry name" value="Pyrv/PenolPyrv_kinase-like_dom"/>
</dbReference>
<keyword evidence="3" id="KW-0808">Transferase</keyword>
<evidence type="ECO:0000256" key="3">
    <source>
        <dbReference type="ARBA" id="ARBA00022679"/>
    </source>
</evidence>
<organism evidence="4">
    <name type="scientific">marine metagenome</name>
    <dbReference type="NCBI Taxonomy" id="408172"/>
    <lineage>
        <taxon>unclassified sequences</taxon>
        <taxon>metagenomes</taxon>
        <taxon>ecological metagenomes</taxon>
    </lineage>
</organism>
<evidence type="ECO:0000313" key="4">
    <source>
        <dbReference type="EMBL" id="SVA64067.1"/>
    </source>
</evidence>
<accession>A0A381XIR1</accession>
<dbReference type="HAMAP" id="MF_00156">
    <property type="entry name" value="PanB"/>
    <property type="match status" value="1"/>
</dbReference>
<reference evidence="4" key="1">
    <citation type="submission" date="2018-05" db="EMBL/GenBank/DDBJ databases">
        <authorList>
            <person name="Lanie J.A."/>
            <person name="Ng W.-L."/>
            <person name="Kazmierczak K.M."/>
            <person name="Andrzejewski T.M."/>
            <person name="Davidsen T.M."/>
            <person name="Wayne K.J."/>
            <person name="Tettelin H."/>
            <person name="Glass J.I."/>
            <person name="Rusch D."/>
            <person name="Podicherti R."/>
            <person name="Tsui H.-C.T."/>
            <person name="Winkler M.E."/>
        </authorList>
    </citation>
    <scope>NUCLEOTIDE SEQUENCE</scope>
</reference>
<gene>
    <name evidence="4" type="ORF">METZ01_LOCUS116921</name>
</gene>
<dbReference type="EC" id="2.1.2.11" evidence="2"/>
<dbReference type="PANTHER" id="PTHR20881:SF0">
    <property type="entry name" value="3-METHYL-2-OXOBUTANOATE HYDROXYMETHYLTRANSFERASE"/>
    <property type="match status" value="1"/>
</dbReference>
<name>A0A381XIR1_9ZZZZ</name>